<dbReference type="AlphaFoldDB" id="A0A4R1LNY7"/>
<sequence>MFRHHGKGRTLAHNLRLATLLSFVAGMVNICGVFSVKTLTTNVTGHFAFFAEEMVLENYTLAFVFILYVLCFLFGSFLSGLLTEITSRSKSNFSPALPPMIVEILVLILVWVYSYFYGTTGNNVHIIVSALLFAMGVQNSLVTQVSKSIVRTTHLTGLFTDLGIELAQLIFYRAPSEVKRLKQSIYLRVAIILFFFIGCIVGGFLFKYYELKTLLIASFFLIITLFYDLIRYKLYFLKRRIFTDN</sequence>
<feature type="transmembrane region" description="Helical" evidence="1">
    <location>
        <begin position="211"/>
        <end position="230"/>
    </location>
</feature>
<dbReference type="Proteomes" id="UP000294616">
    <property type="component" value="Unassembled WGS sequence"/>
</dbReference>
<comment type="caution">
    <text evidence="2">The sequence shown here is derived from an EMBL/GenBank/DDBJ whole genome shotgun (WGS) entry which is preliminary data.</text>
</comment>
<proteinExistence type="predicted"/>
<gene>
    <name evidence="2" type="ORF">C8N28_2530</name>
</gene>
<keyword evidence="1" id="KW-0812">Transmembrane</keyword>
<dbReference type="Pfam" id="PF06912">
    <property type="entry name" value="DUF1275"/>
    <property type="match status" value="1"/>
</dbReference>
<protein>
    <submittedName>
        <fullName evidence="2">Uncharacterized membrane protein YoaK (UPF0700 family)</fullName>
    </submittedName>
</protein>
<reference evidence="2 3" key="1">
    <citation type="submission" date="2019-03" db="EMBL/GenBank/DDBJ databases">
        <title>Genomic Encyclopedia of Archaeal and Bacterial Type Strains, Phase II (KMG-II): from individual species to whole genera.</title>
        <authorList>
            <person name="Goeker M."/>
        </authorList>
    </citation>
    <scope>NUCLEOTIDE SEQUENCE [LARGE SCALE GENOMIC DNA]</scope>
    <source>
        <strain evidence="2 3">DSM 22554</strain>
    </source>
</reference>
<dbReference type="InterPro" id="IPR010699">
    <property type="entry name" value="DUF1275"/>
</dbReference>
<feature type="transmembrane region" description="Helical" evidence="1">
    <location>
        <begin position="124"/>
        <end position="142"/>
    </location>
</feature>
<organism evidence="2 3">
    <name type="scientific">Albibacterium bauzanense</name>
    <dbReference type="NCBI Taxonomy" id="653929"/>
    <lineage>
        <taxon>Bacteria</taxon>
        <taxon>Pseudomonadati</taxon>
        <taxon>Bacteroidota</taxon>
        <taxon>Sphingobacteriia</taxon>
        <taxon>Sphingobacteriales</taxon>
        <taxon>Sphingobacteriaceae</taxon>
        <taxon>Albibacterium</taxon>
    </lineage>
</organism>
<feature type="transmembrane region" description="Helical" evidence="1">
    <location>
        <begin position="20"/>
        <end position="39"/>
    </location>
</feature>
<accession>A0A4R1LNY7</accession>
<evidence type="ECO:0000256" key="1">
    <source>
        <dbReference type="SAM" id="Phobius"/>
    </source>
</evidence>
<feature type="transmembrane region" description="Helical" evidence="1">
    <location>
        <begin position="185"/>
        <end position="205"/>
    </location>
</feature>
<dbReference type="EMBL" id="SMGO01000003">
    <property type="protein sequence ID" value="TCK80776.1"/>
    <property type="molecule type" value="Genomic_DNA"/>
</dbReference>
<dbReference type="PANTHER" id="PTHR37314:SF4">
    <property type="entry name" value="UPF0700 TRANSMEMBRANE PROTEIN YOAK"/>
    <property type="match status" value="1"/>
</dbReference>
<name>A0A4R1LNY7_9SPHI</name>
<feature type="transmembrane region" description="Helical" evidence="1">
    <location>
        <begin position="95"/>
        <end position="118"/>
    </location>
</feature>
<dbReference type="PANTHER" id="PTHR37314">
    <property type="entry name" value="SLR0142 PROTEIN"/>
    <property type="match status" value="1"/>
</dbReference>
<feature type="transmembrane region" description="Helical" evidence="1">
    <location>
        <begin position="59"/>
        <end position="83"/>
    </location>
</feature>
<evidence type="ECO:0000313" key="3">
    <source>
        <dbReference type="Proteomes" id="UP000294616"/>
    </source>
</evidence>
<dbReference type="OrthoDB" id="270162at2"/>
<keyword evidence="3" id="KW-1185">Reference proteome</keyword>
<keyword evidence="1" id="KW-0472">Membrane</keyword>
<keyword evidence="1" id="KW-1133">Transmembrane helix</keyword>
<evidence type="ECO:0000313" key="2">
    <source>
        <dbReference type="EMBL" id="TCK80776.1"/>
    </source>
</evidence>